<accession>A0ABN1M1G0</accession>
<sequence>MNMLIILALILSIGICFLIPLGSLAYFAIKDRKRIKSFFIGMLIFFITQIVIRLPLISFIFPKMKWYENMFLNPWVSAIFLALTAGLVEEIGRYIAFKYILKNNRTYNDGIAFGFGHGGIEAILITGISCIVILIGALAGNGFYLGVTATDAFIVGFERLCAIVIHIGLSIIILYGVRKNQIKYLFVAILIHTLVNLTIIILSRVFNVGLLGVEAYVFICAIILGGFTIYAKNLYDKQKSN</sequence>
<keyword evidence="3" id="KW-1185">Reference proteome</keyword>
<proteinExistence type="predicted"/>
<dbReference type="EMBL" id="BAAACP010000004">
    <property type="protein sequence ID" value="GAA0862843.1"/>
    <property type="molecule type" value="Genomic_DNA"/>
</dbReference>
<dbReference type="InterPro" id="IPR011397">
    <property type="entry name" value="YhfC"/>
</dbReference>
<gene>
    <name evidence="2" type="ORF">GCM10008917_09850</name>
</gene>
<keyword evidence="2" id="KW-0645">Protease</keyword>
<name>A0ABN1M1G0_9FIRM</name>
<keyword evidence="1" id="KW-0472">Membrane</keyword>
<evidence type="ECO:0000313" key="2">
    <source>
        <dbReference type="EMBL" id="GAA0862843.1"/>
    </source>
</evidence>
<protein>
    <submittedName>
        <fullName evidence="2">YhfC family intramembrane metalloprotease</fullName>
    </submittedName>
</protein>
<feature type="transmembrane region" description="Helical" evidence="1">
    <location>
        <begin position="39"/>
        <end position="62"/>
    </location>
</feature>
<keyword evidence="2" id="KW-0378">Hydrolase</keyword>
<feature type="transmembrane region" description="Helical" evidence="1">
    <location>
        <begin position="122"/>
        <end position="147"/>
    </location>
</feature>
<feature type="transmembrane region" description="Helical" evidence="1">
    <location>
        <begin position="6"/>
        <end position="27"/>
    </location>
</feature>
<reference evidence="2 3" key="1">
    <citation type="journal article" date="2019" name="Int. J. Syst. Evol. Microbiol.">
        <title>The Global Catalogue of Microorganisms (GCM) 10K type strain sequencing project: providing services to taxonomists for standard genome sequencing and annotation.</title>
        <authorList>
            <consortium name="The Broad Institute Genomics Platform"/>
            <consortium name="The Broad Institute Genome Sequencing Center for Infectious Disease"/>
            <person name="Wu L."/>
            <person name="Ma J."/>
        </authorList>
    </citation>
    <scope>NUCLEOTIDE SEQUENCE [LARGE SCALE GENOMIC DNA]</scope>
    <source>
        <strain evidence="2 3">JCM 6486</strain>
    </source>
</reference>
<dbReference type="Proteomes" id="UP001400965">
    <property type="component" value="Unassembled WGS sequence"/>
</dbReference>
<feature type="transmembrane region" description="Helical" evidence="1">
    <location>
        <begin position="184"/>
        <end position="203"/>
    </location>
</feature>
<evidence type="ECO:0000313" key="3">
    <source>
        <dbReference type="Proteomes" id="UP001400965"/>
    </source>
</evidence>
<feature type="transmembrane region" description="Helical" evidence="1">
    <location>
        <begin position="153"/>
        <end position="177"/>
    </location>
</feature>
<dbReference type="GO" id="GO:0008237">
    <property type="term" value="F:metallopeptidase activity"/>
    <property type="evidence" value="ECO:0007669"/>
    <property type="project" value="UniProtKB-KW"/>
</dbReference>
<comment type="caution">
    <text evidence="2">The sequence shown here is derived from an EMBL/GenBank/DDBJ whole genome shotgun (WGS) entry which is preliminary data.</text>
</comment>
<evidence type="ECO:0000256" key="1">
    <source>
        <dbReference type="SAM" id="Phobius"/>
    </source>
</evidence>
<feature type="transmembrane region" description="Helical" evidence="1">
    <location>
        <begin position="215"/>
        <end position="235"/>
    </location>
</feature>
<organism evidence="2 3">
    <name type="scientific">Paraclostridium tenue</name>
    <dbReference type="NCBI Taxonomy" id="1737"/>
    <lineage>
        <taxon>Bacteria</taxon>
        <taxon>Bacillati</taxon>
        <taxon>Bacillota</taxon>
        <taxon>Clostridia</taxon>
        <taxon>Peptostreptococcales</taxon>
        <taxon>Peptostreptococcaceae</taxon>
        <taxon>Paraclostridium</taxon>
    </lineage>
</organism>
<feature type="transmembrane region" description="Helical" evidence="1">
    <location>
        <begin position="74"/>
        <end position="101"/>
    </location>
</feature>
<dbReference type="RefSeq" id="WP_346043255.1">
    <property type="nucleotide sequence ID" value="NZ_BAAACP010000004.1"/>
</dbReference>
<keyword evidence="2" id="KW-0482">Metalloprotease</keyword>
<dbReference type="PIRSF" id="PIRSF033101">
    <property type="entry name" value="UCP033101"/>
    <property type="match status" value="1"/>
</dbReference>
<dbReference type="Pfam" id="PF10086">
    <property type="entry name" value="YhfC"/>
    <property type="match status" value="2"/>
</dbReference>
<keyword evidence="1" id="KW-1133">Transmembrane helix</keyword>
<keyword evidence="1" id="KW-0812">Transmembrane</keyword>